<dbReference type="EMBL" id="CP073767">
    <property type="protein sequence ID" value="UWZ52558.1"/>
    <property type="molecule type" value="Genomic_DNA"/>
</dbReference>
<dbReference type="OrthoDB" id="9804685at2"/>
<dbReference type="RefSeq" id="WP_033363687.1">
    <property type="nucleotide sequence ID" value="NZ_CP073767.1"/>
</dbReference>
<dbReference type="KEGG" id="daur:Daura_38870"/>
<reference evidence="1" key="1">
    <citation type="submission" date="2021-04" db="EMBL/GenBank/DDBJ databases">
        <title>Dactylosporangium aurantiacum NRRL B-8018 full assembly.</title>
        <authorList>
            <person name="Hartkoorn R.C."/>
            <person name="Beaudoing E."/>
            <person name="Hot D."/>
        </authorList>
    </citation>
    <scope>NUCLEOTIDE SEQUENCE</scope>
    <source>
        <strain evidence="1">NRRL B-8018</strain>
    </source>
</reference>
<sequence>MLLIGFELLDRQIVDLAGEPVGKVDDVELTEVDGVPHVAALLSGPQALGRRLGGRLGDWISGVAGRVHPREHPDPLRIPWDLVASHDSAVTLTVRRELLAEPLLEQWLRDHVVGRIPGSSDAGE</sequence>
<dbReference type="Proteomes" id="UP001058003">
    <property type="component" value="Chromosome"/>
</dbReference>
<evidence type="ECO:0000313" key="1">
    <source>
        <dbReference type="EMBL" id="UWZ52558.1"/>
    </source>
</evidence>
<name>A0A9Q9IG49_9ACTN</name>
<accession>A0A9Q9IG49</accession>
<evidence type="ECO:0008006" key="3">
    <source>
        <dbReference type="Google" id="ProtNLM"/>
    </source>
</evidence>
<dbReference type="AlphaFoldDB" id="A0A9Q9IG49"/>
<keyword evidence="2" id="KW-1185">Reference proteome</keyword>
<organism evidence="1 2">
    <name type="scientific">Dactylosporangium aurantiacum</name>
    <dbReference type="NCBI Taxonomy" id="35754"/>
    <lineage>
        <taxon>Bacteria</taxon>
        <taxon>Bacillati</taxon>
        <taxon>Actinomycetota</taxon>
        <taxon>Actinomycetes</taxon>
        <taxon>Micromonosporales</taxon>
        <taxon>Micromonosporaceae</taxon>
        <taxon>Dactylosporangium</taxon>
    </lineage>
</organism>
<gene>
    <name evidence="1" type="ORF">Daura_38870</name>
</gene>
<evidence type="ECO:0000313" key="2">
    <source>
        <dbReference type="Proteomes" id="UP001058003"/>
    </source>
</evidence>
<proteinExistence type="predicted"/>
<protein>
    <recommendedName>
        <fullName evidence="3">PRC-barrel domain-containing protein</fullName>
    </recommendedName>
</protein>